<dbReference type="OrthoDB" id="9809391at2"/>
<dbReference type="SMART" id="SM00422">
    <property type="entry name" value="HTH_MERR"/>
    <property type="match status" value="1"/>
</dbReference>
<dbReference type="PRINTS" id="PR00040">
    <property type="entry name" value="HTHMERR"/>
</dbReference>
<evidence type="ECO:0000313" key="4">
    <source>
        <dbReference type="Proteomes" id="UP000294508"/>
    </source>
</evidence>
<proteinExistence type="predicted"/>
<dbReference type="InterPro" id="IPR000551">
    <property type="entry name" value="MerR-type_HTH_dom"/>
</dbReference>
<organism evidence="3 4">
    <name type="scientific">Kribbella steppae</name>
    <dbReference type="NCBI Taxonomy" id="2512223"/>
    <lineage>
        <taxon>Bacteria</taxon>
        <taxon>Bacillati</taxon>
        <taxon>Actinomycetota</taxon>
        <taxon>Actinomycetes</taxon>
        <taxon>Propionibacteriales</taxon>
        <taxon>Kribbellaceae</taxon>
        <taxon>Kribbella</taxon>
    </lineage>
</organism>
<dbReference type="RefSeq" id="WP_132211821.1">
    <property type="nucleotide sequence ID" value="NZ_SLWN01000009.1"/>
</dbReference>
<dbReference type="Gene3D" id="1.10.1660.10">
    <property type="match status" value="1"/>
</dbReference>
<dbReference type="GO" id="GO:0003700">
    <property type="term" value="F:DNA-binding transcription factor activity"/>
    <property type="evidence" value="ECO:0007669"/>
    <property type="project" value="InterPro"/>
</dbReference>
<protein>
    <submittedName>
        <fullName evidence="3">DNA-binding transcriptional MerR regulator</fullName>
    </submittedName>
</protein>
<name>A0A4R2H859_9ACTN</name>
<dbReference type="CDD" id="cd00592">
    <property type="entry name" value="HTH_MerR-like"/>
    <property type="match status" value="1"/>
</dbReference>
<keyword evidence="1 3" id="KW-0238">DNA-binding</keyword>
<comment type="caution">
    <text evidence="3">The sequence shown here is derived from an EMBL/GenBank/DDBJ whole genome shotgun (WGS) entry which is preliminary data.</text>
</comment>
<dbReference type="InterPro" id="IPR009061">
    <property type="entry name" value="DNA-bd_dom_put_sf"/>
</dbReference>
<evidence type="ECO:0000256" key="1">
    <source>
        <dbReference type="ARBA" id="ARBA00023125"/>
    </source>
</evidence>
<dbReference type="InterPro" id="IPR047057">
    <property type="entry name" value="MerR_fam"/>
</dbReference>
<dbReference type="SUPFAM" id="SSF46955">
    <property type="entry name" value="Putative DNA-binding domain"/>
    <property type="match status" value="1"/>
</dbReference>
<keyword evidence="4" id="KW-1185">Reference proteome</keyword>
<dbReference type="PANTHER" id="PTHR30204">
    <property type="entry name" value="REDOX-CYCLING DRUG-SENSING TRANSCRIPTIONAL ACTIVATOR SOXR"/>
    <property type="match status" value="1"/>
</dbReference>
<dbReference type="Pfam" id="PF13411">
    <property type="entry name" value="MerR_1"/>
    <property type="match status" value="1"/>
</dbReference>
<dbReference type="PROSITE" id="PS50937">
    <property type="entry name" value="HTH_MERR_2"/>
    <property type="match status" value="1"/>
</dbReference>
<reference evidence="3 4" key="1">
    <citation type="journal article" date="2015" name="Stand. Genomic Sci.">
        <title>Genomic Encyclopedia of Bacterial and Archaeal Type Strains, Phase III: the genomes of soil and plant-associated and newly described type strains.</title>
        <authorList>
            <person name="Whitman W.B."/>
            <person name="Woyke T."/>
            <person name="Klenk H.P."/>
            <person name="Zhou Y."/>
            <person name="Lilburn T.G."/>
            <person name="Beck B.J."/>
            <person name="De Vos P."/>
            <person name="Vandamme P."/>
            <person name="Eisen J.A."/>
            <person name="Garrity G."/>
            <person name="Hugenholtz P."/>
            <person name="Kyrpides N.C."/>
        </authorList>
    </citation>
    <scope>NUCLEOTIDE SEQUENCE [LARGE SCALE GENOMIC DNA]</scope>
    <source>
        <strain evidence="3 4">VKM Ac-2572</strain>
    </source>
</reference>
<dbReference type="PANTHER" id="PTHR30204:SF93">
    <property type="entry name" value="HTH MERR-TYPE DOMAIN-CONTAINING PROTEIN"/>
    <property type="match status" value="1"/>
</dbReference>
<dbReference type="AlphaFoldDB" id="A0A4R2H859"/>
<dbReference type="EMBL" id="SLWN01000009">
    <property type="protein sequence ID" value="TCO23199.1"/>
    <property type="molecule type" value="Genomic_DNA"/>
</dbReference>
<feature type="domain" description="HTH merR-type" evidence="2">
    <location>
        <begin position="1"/>
        <end position="70"/>
    </location>
</feature>
<evidence type="ECO:0000259" key="2">
    <source>
        <dbReference type="PROSITE" id="PS50937"/>
    </source>
</evidence>
<dbReference type="Proteomes" id="UP000294508">
    <property type="component" value="Unassembled WGS sequence"/>
</dbReference>
<gene>
    <name evidence="3" type="ORF">EV652_10922</name>
</gene>
<accession>A0A4R2H859</accession>
<dbReference type="GO" id="GO:0003677">
    <property type="term" value="F:DNA binding"/>
    <property type="evidence" value="ECO:0007669"/>
    <property type="project" value="UniProtKB-KW"/>
</dbReference>
<sequence length="244" mass="27196">MDHSIGELARRAGVTVKTVRYYSDLGLLESRRTAAGHRRYDAGAVARLELIRTLRGLGIDLAMVRAVLEQERTLADVLTAHAEAVAVQIRTLQLQHAVLSVVAHRHSTPEELERMHELTARSAHERRALITDFLTSTLGDDPDFAAIRQNLTPVLPDDAEPQQVEAWLELASLVQDDTFRSAVRRMAAGYRTIAAEAGAPLQHDPELRDRLIELRRTEAGPRWHRYLELVAVVNGWAAPSRMAG</sequence>
<evidence type="ECO:0000313" key="3">
    <source>
        <dbReference type="EMBL" id="TCO23199.1"/>
    </source>
</evidence>